<dbReference type="Proteomes" id="UP001595681">
    <property type="component" value="Unassembled WGS sequence"/>
</dbReference>
<name>A0ABV7NLG2_9SPHN</name>
<sequence>MRDEEAVGQSDIIELGSVTELTRGPFGIQEDVLTNQALASMGLADE</sequence>
<reference evidence="2" key="1">
    <citation type="journal article" date="2019" name="Int. J. Syst. Evol. Microbiol.">
        <title>The Global Catalogue of Microorganisms (GCM) 10K type strain sequencing project: providing services to taxonomists for standard genome sequencing and annotation.</title>
        <authorList>
            <consortium name="The Broad Institute Genomics Platform"/>
            <consortium name="The Broad Institute Genome Sequencing Center for Infectious Disease"/>
            <person name="Wu L."/>
            <person name="Ma J."/>
        </authorList>
    </citation>
    <scope>NUCLEOTIDE SEQUENCE [LARGE SCALE GENOMIC DNA]</scope>
    <source>
        <strain evidence="2">CCM 7491</strain>
    </source>
</reference>
<keyword evidence="2" id="KW-1185">Reference proteome</keyword>
<dbReference type="EMBL" id="JBHRVU010000005">
    <property type="protein sequence ID" value="MFC3443881.1"/>
    <property type="molecule type" value="Genomic_DNA"/>
</dbReference>
<accession>A0ABV7NLG2</accession>
<evidence type="ECO:0008006" key="3">
    <source>
        <dbReference type="Google" id="ProtNLM"/>
    </source>
</evidence>
<dbReference type="InterPro" id="IPR049805">
    <property type="entry name" value="Lasso_benenodin"/>
</dbReference>
<comment type="caution">
    <text evidence="1">The sequence shown here is derived from an EMBL/GenBank/DDBJ whole genome shotgun (WGS) entry which is preliminary data.</text>
</comment>
<gene>
    <name evidence="1" type="ORF">ACFOKF_22280</name>
</gene>
<dbReference type="RefSeq" id="WP_380798779.1">
    <property type="nucleotide sequence ID" value="NZ_JBHRVU010000005.1"/>
</dbReference>
<proteinExistence type="predicted"/>
<evidence type="ECO:0000313" key="1">
    <source>
        <dbReference type="EMBL" id="MFC3443881.1"/>
    </source>
</evidence>
<dbReference type="Pfam" id="PF24178">
    <property type="entry name" value="Subterisin"/>
    <property type="match status" value="1"/>
</dbReference>
<organism evidence="1 2">
    <name type="scientific">Sphingobium rhizovicinum</name>
    <dbReference type="NCBI Taxonomy" id="432308"/>
    <lineage>
        <taxon>Bacteria</taxon>
        <taxon>Pseudomonadati</taxon>
        <taxon>Pseudomonadota</taxon>
        <taxon>Alphaproteobacteria</taxon>
        <taxon>Sphingomonadales</taxon>
        <taxon>Sphingomonadaceae</taxon>
        <taxon>Sphingobium</taxon>
    </lineage>
</organism>
<protein>
    <recommendedName>
        <fullName evidence="3">Benenodin family lasso peptide</fullName>
    </recommendedName>
</protein>
<evidence type="ECO:0000313" key="2">
    <source>
        <dbReference type="Proteomes" id="UP001595681"/>
    </source>
</evidence>